<dbReference type="InParanoid" id="A0A0H2RN42"/>
<dbReference type="Gene3D" id="3.40.50.1380">
    <property type="entry name" value="Methylglyoxal synthase-like domain"/>
    <property type="match status" value="1"/>
</dbReference>
<evidence type="ECO:0000256" key="7">
    <source>
        <dbReference type="ARBA" id="ARBA00022755"/>
    </source>
</evidence>
<comment type="catalytic activity">
    <reaction evidence="11">
        <text>IMP + H2O = 5-formamido-1-(5-phospho-D-ribosyl)imidazole-4-carboxamide</text>
        <dbReference type="Rhea" id="RHEA:18445"/>
        <dbReference type="ChEBI" id="CHEBI:15377"/>
        <dbReference type="ChEBI" id="CHEBI:58053"/>
        <dbReference type="ChEBI" id="CHEBI:58467"/>
        <dbReference type="EC" id="3.5.4.10"/>
    </reaction>
</comment>
<comment type="catalytic activity">
    <reaction evidence="10">
        <text>(6R)-10-formyltetrahydrofolate + 5-amino-1-(5-phospho-beta-D-ribosyl)imidazole-4-carboxamide = 5-formamido-1-(5-phospho-D-ribosyl)imidazole-4-carboxamide + (6S)-5,6,7,8-tetrahydrofolate</text>
        <dbReference type="Rhea" id="RHEA:22192"/>
        <dbReference type="ChEBI" id="CHEBI:57453"/>
        <dbReference type="ChEBI" id="CHEBI:58467"/>
        <dbReference type="ChEBI" id="CHEBI:58475"/>
        <dbReference type="ChEBI" id="CHEBI:195366"/>
        <dbReference type="EC" id="2.1.2.3"/>
    </reaction>
</comment>
<dbReference type="FunFam" id="1.10.287.440:FF:000001">
    <property type="entry name" value="Bifunctional purine biosynthesis protein PURH"/>
    <property type="match status" value="1"/>
</dbReference>
<accession>A0A0H2RN42</accession>
<dbReference type="AlphaFoldDB" id="A0A0H2RN42"/>
<evidence type="ECO:0000256" key="2">
    <source>
        <dbReference type="ARBA" id="ARBA00004844"/>
    </source>
</evidence>
<comment type="pathway">
    <text evidence="3">Purine metabolism; IMP biosynthesis via de novo pathway; 5-formamido-1-(5-phospho-D-ribosyl)imidazole-4-carboxamide from 5-amino-1-(5-phospho-D-ribosyl)imidazole-4-carboxamide (10-formyl THF route): step 1/1.</text>
</comment>
<evidence type="ECO:0000259" key="13">
    <source>
        <dbReference type="PROSITE" id="PS51855"/>
    </source>
</evidence>
<evidence type="ECO:0000256" key="6">
    <source>
        <dbReference type="ARBA" id="ARBA00022679"/>
    </source>
</evidence>
<comment type="function">
    <text evidence="12">Bifunctional enzyme that catalyzes the last two steps of purine biosynthesis. Acts as a transformylase that incorporates a formyl group to the AMP analog AICAR (5-amino-1-(5-phospho-beta-D-ribosyl)imidazole-4-carboxamide) to produce the intermediate formyl-AICAR (FAICAR). Also catalyzes the cyclization of FAICAR to IMP.</text>
</comment>
<evidence type="ECO:0000256" key="8">
    <source>
        <dbReference type="ARBA" id="ARBA00022801"/>
    </source>
</evidence>
<proteinExistence type="inferred from homology"/>
<dbReference type="HAMAP" id="MF_00139">
    <property type="entry name" value="PurH"/>
    <property type="match status" value="1"/>
</dbReference>
<evidence type="ECO:0000256" key="1">
    <source>
        <dbReference type="ARBA" id="ARBA00004514"/>
    </source>
</evidence>
<dbReference type="GO" id="GO:0004643">
    <property type="term" value="F:phosphoribosylaminoimidazolecarboxamide formyltransferase activity"/>
    <property type="evidence" value="ECO:0007669"/>
    <property type="project" value="UniProtKB-EC"/>
</dbReference>
<dbReference type="SUPFAM" id="SSF53927">
    <property type="entry name" value="Cytidine deaminase-like"/>
    <property type="match status" value="1"/>
</dbReference>
<dbReference type="SMART" id="SM00798">
    <property type="entry name" value="AICARFT_IMPCHas"/>
    <property type="match status" value="1"/>
</dbReference>
<dbReference type="Gene3D" id="3.40.140.20">
    <property type="match status" value="2"/>
</dbReference>
<comment type="similarity">
    <text evidence="4">Belongs to the PurH family.</text>
</comment>
<dbReference type="Gene3D" id="1.10.287.440">
    <property type="match status" value="1"/>
</dbReference>
<dbReference type="Pfam" id="PF02142">
    <property type="entry name" value="MGS"/>
    <property type="match status" value="1"/>
</dbReference>
<evidence type="ECO:0000256" key="4">
    <source>
        <dbReference type="ARBA" id="ARBA00007667"/>
    </source>
</evidence>
<dbReference type="GO" id="GO:0005829">
    <property type="term" value="C:cytosol"/>
    <property type="evidence" value="ECO:0007669"/>
    <property type="project" value="UniProtKB-SubCell"/>
</dbReference>
<keyword evidence="7" id="KW-0658">Purine biosynthesis</keyword>
<dbReference type="SMART" id="SM00851">
    <property type="entry name" value="MGS"/>
    <property type="match status" value="1"/>
</dbReference>
<dbReference type="NCBIfam" id="TIGR00355">
    <property type="entry name" value="purH"/>
    <property type="match status" value="1"/>
</dbReference>
<dbReference type="STRING" id="27342.A0A0H2RN42"/>
<keyword evidence="5" id="KW-0963">Cytoplasm</keyword>
<dbReference type="SUPFAM" id="SSF52335">
    <property type="entry name" value="Methylglyoxal synthase-like"/>
    <property type="match status" value="1"/>
</dbReference>
<evidence type="ECO:0000256" key="10">
    <source>
        <dbReference type="ARBA" id="ARBA00050488"/>
    </source>
</evidence>
<reference evidence="14 15" key="1">
    <citation type="submission" date="2015-04" db="EMBL/GenBank/DDBJ databases">
        <title>Complete genome sequence of Schizopora paradoxa KUC8140, a cosmopolitan wood degrader in East Asia.</title>
        <authorList>
            <consortium name="DOE Joint Genome Institute"/>
            <person name="Min B."/>
            <person name="Park H."/>
            <person name="Jang Y."/>
            <person name="Kim J.-J."/>
            <person name="Kim K.H."/>
            <person name="Pangilinan J."/>
            <person name="Lipzen A."/>
            <person name="Riley R."/>
            <person name="Grigoriev I.V."/>
            <person name="Spatafora J.W."/>
            <person name="Choi I.-G."/>
        </authorList>
    </citation>
    <scope>NUCLEOTIDE SEQUENCE [LARGE SCALE GENOMIC DNA]</scope>
    <source>
        <strain evidence="14 15">KUC8140</strain>
    </source>
</reference>
<comment type="subcellular location">
    <subcellularLocation>
        <location evidence="1">Cytoplasm</location>
        <location evidence="1">Cytosol</location>
    </subcellularLocation>
</comment>
<evidence type="ECO:0000256" key="12">
    <source>
        <dbReference type="ARBA" id="ARBA00054363"/>
    </source>
</evidence>
<evidence type="ECO:0000256" key="5">
    <source>
        <dbReference type="ARBA" id="ARBA00022490"/>
    </source>
</evidence>
<dbReference type="InterPro" id="IPR002695">
    <property type="entry name" value="PurH-like"/>
</dbReference>
<keyword evidence="9" id="KW-0511">Multifunctional enzyme</keyword>
<dbReference type="FunFam" id="3.40.50.1380:FF:000003">
    <property type="entry name" value="Bifunctional purine biosynthesis protein"/>
    <property type="match status" value="1"/>
</dbReference>
<dbReference type="PANTHER" id="PTHR11692:SF0">
    <property type="entry name" value="BIFUNCTIONAL PURINE BIOSYNTHESIS PROTEIN ATIC"/>
    <property type="match status" value="1"/>
</dbReference>
<keyword evidence="15" id="KW-1185">Reference proteome</keyword>
<dbReference type="InterPro" id="IPR024051">
    <property type="entry name" value="AICAR_Tfase_dup_dom_sf"/>
</dbReference>
<dbReference type="InterPro" id="IPR011607">
    <property type="entry name" value="MGS-like_dom"/>
</dbReference>
<keyword evidence="6" id="KW-0808">Transferase</keyword>
<evidence type="ECO:0000256" key="9">
    <source>
        <dbReference type="ARBA" id="ARBA00023268"/>
    </source>
</evidence>
<feature type="domain" description="MGS-like" evidence="13">
    <location>
        <begin position="1"/>
        <end position="145"/>
    </location>
</feature>
<name>A0A0H2RN42_9AGAM</name>
<keyword evidence="8" id="KW-0378">Hydrolase</keyword>
<dbReference type="FunCoup" id="A0A0H2RN42">
    <property type="interactions" value="710"/>
</dbReference>
<sequence length="602" mass="64670">MATPIALLSVYDKTGLLELAEGLHKAGVKLLGSGGTAKKIRDAGIPISDVSDVTKAPEMLGGRVKTLHPAVHGGILAQSTESDAKDLLEQNIQPISIVVCNLYPFTSTISKPNCTLADAVEEIDIGGVTLLRAAAKNHARVSVLSDPRDYTEFLGAWTTGKLEGNAGQALRSGLALKAFEMTAAYDDAISGYFREQYASADLPGDKLVGPVQRMALRYGANPHQKTAQAFVKDGKLPFKVLSGSPGYINLLDALNSYALVTELQEALNLPAAASFKHVSPAGAAVGLELDDVEKQVYGVDDLKEPLTPLACAYARARGADRMSSFGDFIALSAPCDVATAKIISREVSDGVIAPGYSNEALEILRKKKAGKYCVLQMDSSYKPAAIETRQVYGVYLQQQRNDAKIEASLFTNIVTKNTDLPTSGVTDLIVATLALKYTQSNSVSYAKRGSIIGLGAGQQSRIHCTRLAGTKADLWWLRHHPRVLALPFKKGVKRAEKANAIDLFVGGEVLEGGEKAHWEGLFEEIPVSLSAEERVEHMKKLEDVACSSDAFFPFPDNVHRARKSGVKYLAAPSGSVMDAECIKAADEHGIVFAHTNLRLFHH</sequence>
<dbReference type="InterPro" id="IPR016193">
    <property type="entry name" value="Cytidine_deaminase-like"/>
</dbReference>
<protein>
    <submittedName>
        <fullName evidence="14">AICARFT/IMPCHase bienzyme</fullName>
    </submittedName>
</protein>
<evidence type="ECO:0000313" key="15">
    <source>
        <dbReference type="Proteomes" id="UP000053477"/>
    </source>
</evidence>
<evidence type="ECO:0000256" key="11">
    <source>
        <dbReference type="ARBA" id="ARBA00050687"/>
    </source>
</evidence>
<dbReference type="PIRSF" id="PIRSF000414">
    <property type="entry name" value="AICARFT_IMPCHas"/>
    <property type="match status" value="1"/>
</dbReference>
<dbReference type="UniPathway" id="UPA00074">
    <property type="reaction ID" value="UER00133"/>
</dbReference>
<gene>
    <name evidence="14" type="ORF">SCHPADRAFT_874367</name>
</gene>
<evidence type="ECO:0000256" key="3">
    <source>
        <dbReference type="ARBA" id="ARBA00004954"/>
    </source>
</evidence>
<dbReference type="PROSITE" id="PS51855">
    <property type="entry name" value="MGS"/>
    <property type="match status" value="1"/>
</dbReference>
<dbReference type="Proteomes" id="UP000053477">
    <property type="component" value="Unassembled WGS sequence"/>
</dbReference>
<dbReference type="NCBIfam" id="NF005492">
    <property type="entry name" value="PRK07106.1"/>
    <property type="match status" value="1"/>
</dbReference>
<dbReference type="GO" id="GO:0006189">
    <property type="term" value="P:'de novo' IMP biosynthetic process"/>
    <property type="evidence" value="ECO:0007669"/>
    <property type="project" value="UniProtKB-UniPathway"/>
</dbReference>
<dbReference type="InterPro" id="IPR036914">
    <property type="entry name" value="MGS-like_dom_sf"/>
</dbReference>
<dbReference type="EMBL" id="KQ085962">
    <property type="protein sequence ID" value="KLO13304.1"/>
    <property type="molecule type" value="Genomic_DNA"/>
</dbReference>
<dbReference type="GO" id="GO:0003937">
    <property type="term" value="F:IMP cyclohydrolase activity"/>
    <property type="evidence" value="ECO:0007669"/>
    <property type="project" value="UniProtKB-EC"/>
</dbReference>
<dbReference type="OrthoDB" id="6017153at2759"/>
<dbReference type="CDD" id="cd01421">
    <property type="entry name" value="IMPCH"/>
    <property type="match status" value="1"/>
</dbReference>
<dbReference type="Pfam" id="PF01808">
    <property type="entry name" value="AICARFT_IMPCHas"/>
    <property type="match status" value="1"/>
</dbReference>
<comment type="pathway">
    <text evidence="2">Purine metabolism; IMP biosynthesis via de novo pathway; IMP from 5-formamido-1-(5-phospho-D-ribosyl)imidazole-4-carboxamide: step 1/1.</text>
</comment>
<dbReference type="InterPro" id="IPR024050">
    <property type="entry name" value="AICAR_Tfase_insert_dom_sf"/>
</dbReference>
<dbReference type="FunFam" id="3.40.140.20:FF:000003">
    <property type="entry name" value="Bifunctional purine biosynthesis protein"/>
    <property type="match status" value="1"/>
</dbReference>
<evidence type="ECO:0000313" key="14">
    <source>
        <dbReference type="EMBL" id="KLO13304.1"/>
    </source>
</evidence>
<organism evidence="14 15">
    <name type="scientific">Schizopora paradoxa</name>
    <dbReference type="NCBI Taxonomy" id="27342"/>
    <lineage>
        <taxon>Eukaryota</taxon>
        <taxon>Fungi</taxon>
        <taxon>Dikarya</taxon>
        <taxon>Basidiomycota</taxon>
        <taxon>Agaricomycotina</taxon>
        <taxon>Agaricomycetes</taxon>
        <taxon>Hymenochaetales</taxon>
        <taxon>Schizoporaceae</taxon>
        <taxon>Schizopora</taxon>
    </lineage>
</organism>
<dbReference type="PANTHER" id="PTHR11692">
    <property type="entry name" value="BIFUNCTIONAL PURINE BIOSYNTHESIS PROTEIN PURH"/>
    <property type="match status" value="1"/>
</dbReference>